<dbReference type="GO" id="GO:0005634">
    <property type="term" value="C:nucleus"/>
    <property type="evidence" value="ECO:0007669"/>
    <property type="project" value="UniProtKB-SubCell"/>
</dbReference>
<dbReference type="PROSITE" id="PS50119">
    <property type="entry name" value="ZF_BBOX"/>
    <property type="match status" value="1"/>
</dbReference>
<dbReference type="InterPro" id="IPR050143">
    <property type="entry name" value="TRIM/RBCC"/>
</dbReference>
<dbReference type="VEuPathDB" id="HostDB:ENSMFAG00000040800"/>
<dbReference type="InterPro" id="IPR043136">
    <property type="entry name" value="B30.2/SPRY_sf"/>
</dbReference>
<dbReference type="PRINTS" id="PR01407">
    <property type="entry name" value="BUTYPHLNCDUF"/>
</dbReference>
<dbReference type="InterPro" id="IPR013320">
    <property type="entry name" value="ConA-like_dom_sf"/>
</dbReference>
<evidence type="ECO:0000259" key="13">
    <source>
        <dbReference type="PROSITE" id="PS50089"/>
    </source>
</evidence>
<dbReference type="PROSITE" id="PS50188">
    <property type="entry name" value="B302_SPRY"/>
    <property type="match status" value="1"/>
</dbReference>
<feature type="domain" description="RING-type" evidence="13">
    <location>
        <begin position="52"/>
        <end position="92"/>
    </location>
</feature>
<dbReference type="SUPFAM" id="SSF49899">
    <property type="entry name" value="Concanavalin A-like lectins/glucanases"/>
    <property type="match status" value="1"/>
</dbReference>
<dbReference type="AlphaFoldDB" id="A0A2K5U500"/>
<keyword evidence="11" id="KW-0539">Nucleus</keyword>
<protein>
    <recommendedName>
        <fullName evidence="4">RING-type E3 ubiquitin transferase</fullName>
        <ecNumber evidence="4">2.3.2.27</ecNumber>
    </recommendedName>
</protein>
<reference evidence="16 17" key="1">
    <citation type="submission" date="2013-03" db="EMBL/GenBank/DDBJ databases">
        <authorList>
            <person name="Warren W."/>
            <person name="Wilson R.K."/>
        </authorList>
    </citation>
    <scope>NUCLEOTIDE SEQUENCE</scope>
</reference>
<comment type="catalytic activity">
    <reaction evidence="1">
        <text>S-ubiquitinyl-[E2 ubiquitin-conjugating enzyme]-L-cysteine + [acceptor protein]-L-lysine = [E2 ubiquitin-conjugating enzyme]-L-cysteine + N(6)-ubiquitinyl-[acceptor protein]-L-lysine.</text>
        <dbReference type="EC" id="2.3.2.27"/>
    </reaction>
</comment>
<keyword evidence="9" id="KW-0862">Zinc</keyword>
<dbReference type="InterPro" id="IPR013083">
    <property type="entry name" value="Znf_RING/FYVE/PHD"/>
</dbReference>
<evidence type="ECO:0000256" key="1">
    <source>
        <dbReference type="ARBA" id="ARBA00000900"/>
    </source>
</evidence>
<dbReference type="Pfam" id="PF00622">
    <property type="entry name" value="SPRY"/>
    <property type="match status" value="1"/>
</dbReference>
<evidence type="ECO:0000256" key="4">
    <source>
        <dbReference type="ARBA" id="ARBA00012483"/>
    </source>
</evidence>
<dbReference type="CDD" id="cd16603">
    <property type="entry name" value="RING-HC_TRIM43-like_C-IV"/>
    <property type="match status" value="1"/>
</dbReference>
<dbReference type="Gene3D" id="2.60.120.920">
    <property type="match status" value="1"/>
</dbReference>
<proteinExistence type="predicted"/>
<accession>A0A2K5U500</accession>
<dbReference type="CDD" id="cd19783">
    <property type="entry name" value="Bbox2_TRIM43-like"/>
    <property type="match status" value="1"/>
</dbReference>
<reference evidence="16" key="3">
    <citation type="submission" date="2025-09" db="UniProtKB">
        <authorList>
            <consortium name="Ensembl"/>
        </authorList>
    </citation>
    <scope>IDENTIFICATION</scope>
</reference>
<evidence type="ECO:0000256" key="6">
    <source>
        <dbReference type="ARBA" id="ARBA00022679"/>
    </source>
</evidence>
<dbReference type="SMART" id="SM00449">
    <property type="entry name" value="SPRY"/>
    <property type="match status" value="1"/>
</dbReference>
<keyword evidence="8 12" id="KW-0863">Zinc-finger</keyword>
<dbReference type="SUPFAM" id="SSF57845">
    <property type="entry name" value="B-box zinc-binding domain"/>
    <property type="match status" value="1"/>
</dbReference>
<dbReference type="Bgee" id="ENSMFAG00000033612">
    <property type="expression patterns" value="Expressed in frontal cortex"/>
</dbReference>
<sequence>MNRVKRRNYSCHISPHVQKLFINPDPKMTCCSFFLRNMNSEILQAFQRELTCPICMNYFIDPITIDCGHSFCRPCFYLNWQDIPILTQCFECIKTTQHRNFKTNIRLNKMASLARKASLWQFLSSEEQMCGIHRETKKMFCEVDKSLLCLLCSSSQEHRDHKHCPIEWAAEEHRENLLKKMESLWEKACENHRNLNMETTRTRYWKDYVNLRLEAIRAEYQKMPALHHEEEKHNLEMLKKKGKDIFHQLHLSKAKMAHRREILRGMYAELKKMCHKPDVELLQGFGDILHRSESVLLHMPQPLNLELSAGPITGLRDRLNQFRVDITLHHDEANSHIFQYGDLRIICIGCDHQNAPHTTATPTSFLAWGTQTFTSGKYYWEVYVGDSWNWAFGVCNKFWKENNQNDNIYGEEGLFSLACVKNDIQFSLFTTSPLTLQYVPRPTSHVGLFLDCEAGTVSFVDVNQSSLIYTIPNCSFSPPLRPIFCCIHL</sequence>
<dbReference type="PROSITE" id="PS50089">
    <property type="entry name" value="ZF_RING_2"/>
    <property type="match status" value="1"/>
</dbReference>
<keyword evidence="5" id="KW-0963">Cytoplasm</keyword>
<dbReference type="Gene3D" id="3.30.40.10">
    <property type="entry name" value="Zinc/RING finger domain, C3HC4 (zinc finger)"/>
    <property type="match status" value="1"/>
</dbReference>
<keyword evidence="6" id="KW-0808">Transferase</keyword>
<evidence type="ECO:0000256" key="9">
    <source>
        <dbReference type="ARBA" id="ARBA00022833"/>
    </source>
</evidence>
<evidence type="ECO:0000313" key="16">
    <source>
        <dbReference type="Ensembl" id="ENSMFAP00000007426.2"/>
    </source>
</evidence>
<evidence type="ECO:0000256" key="8">
    <source>
        <dbReference type="ARBA" id="ARBA00022771"/>
    </source>
</evidence>
<dbReference type="GO" id="GO:0061630">
    <property type="term" value="F:ubiquitin protein ligase activity"/>
    <property type="evidence" value="ECO:0007669"/>
    <property type="project" value="UniProtKB-EC"/>
</dbReference>
<keyword evidence="7" id="KW-0479">Metal-binding</keyword>
<dbReference type="SUPFAM" id="SSF57850">
    <property type="entry name" value="RING/U-box"/>
    <property type="match status" value="1"/>
</dbReference>
<dbReference type="PANTHER" id="PTHR24103">
    <property type="entry name" value="E3 UBIQUITIN-PROTEIN LIGASE TRIM"/>
    <property type="match status" value="1"/>
</dbReference>
<dbReference type="Pfam" id="PF00643">
    <property type="entry name" value="zf-B_box"/>
    <property type="match status" value="1"/>
</dbReference>
<dbReference type="InterPro" id="IPR001841">
    <property type="entry name" value="Znf_RING"/>
</dbReference>
<evidence type="ECO:0000256" key="2">
    <source>
        <dbReference type="ARBA" id="ARBA00004123"/>
    </source>
</evidence>
<evidence type="ECO:0000313" key="17">
    <source>
        <dbReference type="Proteomes" id="UP000233100"/>
    </source>
</evidence>
<organism evidence="16 17">
    <name type="scientific">Macaca fascicularis</name>
    <name type="common">Crab-eating macaque</name>
    <name type="synonym">Cynomolgus monkey</name>
    <dbReference type="NCBI Taxonomy" id="9541"/>
    <lineage>
        <taxon>Eukaryota</taxon>
        <taxon>Metazoa</taxon>
        <taxon>Chordata</taxon>
        <taxon>Craniata</taxon>
        <taxon>Vertebrata</taxon>
        <taxon>Euteleostomi</taxon>
        <taxon>Mammalia</taxon>
        <taxon>Eutheria</taxon>
        <taxon>Euarchontoglires</taxon>
        <taxon>Primates</taxon>
        <taxon>Haplorrhini</taxon>
        <taxon>Catarrhini</taxon>
        <taxon>Cercopithecidae</taxon>
        <taxon>Cercopithecinae</taxon>
        <taxon>Macaca</taxon>
    </lineage>
</organism>
<dbReference type="InterPro" id="IPR000315">
    <property type="entry name" value="Znf_B-box"/>
</dbReference>
<name>A0A2K5U500_MACFA</name>
<evidence type="ECO:0000259" key="14">
    <source>
        <dbReference type="PROSITE" id="PS50119"/>
    </source>
</evidence>
<dbReference type="GeneTree" id="ENSGT00940000163213"/>
<dbReference type="Ensembl" id="ENSMFAT00000026116.2">
    <property type="protein sequence ID" value="ENSMFAP00000007426.2"/>
    <property type="gene ID" value="ENSMFAG00000033612.2"/>
</dbReference>
<dbReference type="Gene3D" id="3.30.160.60">
    <property type="entry name" value="Classic Zinc Finger"/>
    <property type="match status" value="1"/>
</dbReference>
<dbReference type="Pfam" id="PF15227">
    <property type="entry name" value="zf-C3HC4_4"/>
    <property type="match status" value="1"/>
</dbReference>
<dbReference type="SMART" id="SM00184">
    <property type="entry name" value="RING"/>
    <property type="match status" value="1"/>
</dbReference>
<evidence type="ECO:0000256" key="11">
    <source>
        <dbReference type="ARBA" id="ARBA00023242"/>
    </source>
</evidence>
<dbReference type="InterPro" id="IPR001870">
    <property type="entry name" value="B30.2/SPRY"/>
</dbReference>
<dbReference type="Proteomes" id="UP000233100">
    <property type="component" value="Chromosome 14"/>
</dbReference>
<evidence type="ECO:0000259" key="15">
    <source>
        <dbReference type="PROSITE" id="PS50188"/>
    </source>
</evidence>
<feature type="domain" description="B box-type" evidence="14">
    <location>
        <begin position="125"/>
        <end position="166"/>
    </location>
</feature>
<evidence type="ECO:0000256" key="10">
    <source>
        <dbReference type="ARBA" id="ARBA00023054"/>
    </source>
</evidence>
<evidence type="ECO:0000256" key="3">
    <source>
        <dbReference type="ARBA" id="ARBA00004496"/>
    </source>
</evidence>
<comment type="subcellular location">
    <subcellularLocation>
        <location evidence="3">Cytoplasm</location>
    </subcellularLocation>
    <subcellularLocation>
        <location evidence="2">Nucleus</location>
    </subcellularLocation>
</comment>
<reference evidence="16" key="2">
    <citation type="submission" date="2025-08" db="UniProtKB">
        <authorList>
            <consortium name="Ensembl"/>
        </authorList>
    </citation>
    <scope>IDENTIFICATION</scope>
</reference>
<feature type="domain" description="B30.2/SPRY" evidence="15">
    <location>
        <begin position="306"/>
        <end position="489"/>
    </location>
</feature>
<dbReference type="SMART" id="SM00336">
    <property type="entry name" value="BBOX"/>
    <property type="match status" value="1"/>
</dbReference>
<evidence type="ECO:0000256" key="7">
    <source>
        <dbReference type="ARBA" id="ARBA00022723"/>
    </source>
</evidence>
<dbReference type="GO" id="GO:0005737">
    <property type="term" value="C:cytoplasm"/>
    <property type="evidence" value="ECO:0007669"/>
    <property type="project" value="UniProtKB-SubCell"/>
</dbReference>
<dbReference type="InterPro" id="IPR003879">
    <property type="entry name" value="Butyrophylin_SPRY"/>
</dbReference>
<evidence type="ECO:0000256" key="12">
    <source>
        <dbReference type="PROSITE-ProRule" id="PRU00024"/>
    </source>
</evidence>
<dbReference type="EC" id="2.3.2.27" evidence="4"/>
<dbReference type="InterPro" id="IPR003877">
    <property type="entry name" value="SPRY_dom"/>
</dbReference>
<keyword evidence="17" id="KW-1185">Reference proteome</keyword>
<dbReference type="GO" id="GO:0008270">
    <property type="term" value="F:zinc ion binding"/>
    <property type="evidence" value="ECO:0007669"/>
    <property type="project" value="UniProtKB-KW"/>
</dbReference>
<evidence type="ECO:0000256" key="5">
    <source>
        <dbReference type="ARBA" id="ARBA00022490"/>
    </source>
</evidence>
<keyword evidence="10" id="KW-0175">Coiled coil</keyword>